<dbReference type="Proteomes" id="UP001465976">
    <property type="component" value="Unassembled WGS sequence"/>
</dbReference>
<evidence type="ECO:0000313" key="1">
    <source>
        <dbReference type="EMBL" id="KAL0569742.1"/>
    </source>
</evidence>
<protein>
    <recommendedName>
        <fullName evidence="3">F-box domain-containing protein</fullName>
    </recommendedName>
</protein>
<proteinExistence type="predicted"/>
<organism evidence="1 2">
    <name type="scientific">Marasmius crinis-equi</name>
    <dbReference type="NCBI Taxonomy" id="585013"/>
    <lineage>
        <taxon>Eukaryota</taxon>
        <taxon>Fungi</taxon>
        <taxon>Dikarya</taxon>
        <taxon>Basidiomycota</taxon>
        <taxon>Agaricomycotina</taxon>
        <taxon>Agaricomycetes</taxon>
        <taxon>Agaricomycetidae</taxon>
        <taxon>Agaricales</taxon>
        <taxon>Marasmiineae</taxon>
        <taxon>Marasmiaceae</taxon>
        <taxon>Marasmius</taxon>
    </lineage>
</organism>
<dbReference type="SUPFAM" id="SSF52047">
    <property type="entry name" value="RNI-like"/>
    <property type="match status" value="1"/>
</dbReference>
<evidence type="ECO:0000313" key="2">
    <source>
        <dbReference type="Proteomes" id="UP001465976"/>
    </source>
</evidence>
<sequence>MFMARSKTSPLTIELDFLEDDDEDDIHAPNLETFSALHVLVRHSERWCNVSLVGATPSVLRHAVIQPIRENLPLLQHLRVTEGYSTSIPTGQVLDIFRRCPLLSSIDLQPGAIANALVLPRDQIHRMTMSDAYTTDSLKLLTSTFPTLDRLDLKLNMGDRATRFDGHVTSTNIKQLSLTTFEQEHATRLFDNMTLPHLSSMEIMGLFDKRQRIWERWNQTPLNSFVLRSACLLTHLRLKWLPISGSQAISLLQLIPTLQSLSIEEYTSDRTRRIVLQNQIVTRAFLNRLSVDHGGTALFSSPLFLPKLRDLTLVMNDLGSDEQALATALSSRWLPDTAYAETIGVDCLRSVSITVTGSSASSGEAFSSLKFLRDVGVQLFLDLKS</sequence>
<comment type="caution">
    <text evidence="1">The sequence shown here is derived from an EMBL/GenBank/DDBJ whole genome shotgun (WGS) entry which is preliminary data.</text>
</comment>
<accession>A0ABR3F3I3</accession>
<dbReference type="InterPro" id="IPR032675">
    <property type="entry name" value="LRR_dom_sf"/>
</dbReference>
<dbReference type="EMBL" id="JBAHYK010001060">
    <property type="protein sequence ID" value="KAL0569742.1"/>
    <property type="molecule type" value="Genomic_DNA"/>
</dbReference>
<gene>
    <name evidence="1" type="ORF">V5O48_012218</name>
</gene>
<name>A0ABR3F3I3_9AGAR</name>
<reference evidence="1 2" key="1">
    <citation type="submission" date="2024-02" db="EMBL/GenBank/DDBJ databases">
        <title>A draft genome for the cacao thread blight pathogen Marasmius crinis-equi.</title>
        <authorList>
            <person name="Cohen S.P."/>
            <person name="Baruah I.K."/>
            <person name="Amoako-Attah I."/>
            <person name="Bukari Y."/>
            <person name="Meinhardt L.W."/>
            <person name="Bailey B.A."/>
        </authorList>
    </citation>
    <scope>NUCLEOTIDE SEQUENCE [LARGE SCALE GENOMIC DNA]</scope>
    <source>
        <strain evidence="1 2">GH-76</strain>
    </source>
</reference>
<dbReference type="Gene3D" id="3.80.10.10">
    <property type="entry name" value="Ribonuclease Inhibitor"/>
    <property type="match status" value="1"/>
</dbReference>
<evidence type="ECO:0008006" key="3">
    <source>
        <dbReference type="Google" id="ProtNLM"/>
    </source>
</evidence>
<keyword evidence="2" id="KW-1185">Reference proteome</keyword>